<dbReference type="Proteomes" id="UP001157974">
    <property type="component" value="Unassembled WGS sequence"/>
</dbReference>
<evidence type="ECO:0000313" key="1">
    <source>
        <dbReference type="EMBL" id="KAJ8902724.1"/>
    </source>
</evidence>
<name>A0AAV8UL48_9RHOD</name>
<dbReference type="AlphaFoldDB" id="A0AAV8UL48"/>
<evidence type="ECO:0000313" key="2">
    <source>
        <dbReference type="Proteomes" id="UP001157974"/>
    </source>
</evidence>
<dbReference type="EMBL" id="JAMWBK010000008">
    <property type="protein sequence ID" value="KAJ8902724.1"/>
    <property type="molecule type" value="Genomic_DNA"/>
</dbReference>
<gene>
    <name evidence="1" type="ORF">NDN08_006044</name>
</gene>
<keyword evidence="2" id="KW-1185">Reference proteome</keyword>
<proteinExistence type="predicted"/>
<protein>
    <submittedName>
        <fullName evidence="1">Uncharacterized protein</fullName>
    </submittedName>
</protein>
<reference evidence="1 2" key="1">
    <citation type="journal article" date="2023" name="Nat. Commun.">
        <title>Origin of minicircular mitochondrial genomes in red algae.</title>
        <authorList>
            <person name="Lee Y."/>
            <person name="Cho C.H."/>
            <person name="Lee Y.M."/>
            <person name="Park S.I."/>
            <person name="Yang J.H."/>
            <person name="West J.A."/>
            <person name="Bhattacharya D."/>
            <person name="Yoon H.S."/>
        </authorList>
    </citation>
    <scope>NUCLEOTIDE SEQUENCE [LARGE SCALE GENOMIC DNA]</scope>
    <source>
        <strain evidence="1 2">CCMP1338</strain>
        <tissue evidence="1">Whole cell</tissue>
    </source>
</reference>
<sequence>MAKQLSVAREPRSPMEFDLPDHVQMDGLELMQKPEEPTGLKHKRLLTDYWRRLCDRIISLMSDMEHEKDEDIIQFHEEQLKFLHCREAELRKRLENY</sequence>
<comment type="caution">
    <text evidence="1">The sequence shown here is derived from an EMBL/GenBank/DDBJ whole genome shotgun (WGS) entry which is preliminary data.</text>
</comment>
<accession>A0AAV8UL48</accession>
<organism evidence="1 2">
    <name type="scientific">Rhodosorus marinus</name>
    <dbReference type="NCBI Taxonomy" id="101924"/>
    <lineage>
        <taxon>Eukaryota</taxon>
        <taxon>Rhodophyta</taxon>
        <taxon>Stylonematophyceae</taxon>
        <taxon>Stylonematales</taxon>
        <taxon>Stylonemataceae</taxon>
        <taxon>Rhodosorus</taxon>
    </lineage>
</organism>